<dbReference type="VEuPathDB" id="FungiDB:CJI97_005243"/>
<evidence type="ECO:0000313" key="3">
    <source>
        <dbReference type="Proteomes" id="UP000037122"/>
    </source>
</evidence>
<dbReference type="VEuPathDB" id="FungiDB:CJJ07_000234"/>
<dbReference type="VEuPathDB" id="FungiDB:CJI96_0003948"/>
<sequence>MDQLRRDLSNTSSDSLSNNYFSEPRDYSFSQQQQLQLDHQHQQQIQELRRCQYQEYLQLQQQQQLQLEQYKQERFQQHHQETLVSLSPSLYDSEPMDIDEEYFCNIQSPVSVTINVSQISSTPAVFNNEQYNRDQENLTPLEVSDCSDIDDIECESISTDMEHEQDLDLIEANFEVIQSNNEQDSDMDGFTDFEADVDDDELNCELVALLLS</sequence>
<proteinExistence type="predicted"/>
<dbReference type="Proteomes" id="UP000037122">
    <property type="component" value="Unassembled WGS sequence"/>
</dbReference>
<organism evidence="2 3">
    <name type="scientific">Candidozyma auris</name>
    <name type="common">Yeast</name>
    <name type="synonym">Candida auris</name>
    <dbReference type="NCBI Taxonomy" id="498019"/>
    <lineage>
        <taxon>Eukaryota</taxon>
        <taxon>Fungi</taxon>
        <taxon>Dikarya</taxon>
        <taxon>Ascomycota</taxon>
        <taxon>Saccharomycotina</taxon>
        <taxon>Pichiomycetes</taxon>
        <taxon>Metschnikowiaceae</taxon>
        <taxon>Candidozyma</taxon>
    </lineage>
</organism>
<accession>A0A0L0P589</accession>
<dbReference type="EMBL" id="LGST01000009">
    <property type="protein sequence ID" value="KNE01523.1"/>
    <property type="molecule type" value="Genomic_DNA"/>
</dbReference>
<name>A0A0L0P589_CANAR</name>
<dbReference type="VEuPathDB" id="FungiDB:CJJ09_004194"/>
<dbReference type="VEuPathDB" id="FungiDB:QG37_01349"/>
<reference evidence="3" key="1">
    <citation type="journal article" date="2015" name="BMC Genomics">
        <title>Draft genome of a commonly misdiagnosed multidrug resistant pathogen Candida auris.</title>
        <authorList>
            <person name="Chatterjee S."/>
            <person name="Alampalli S.V."/>
            <person name="Nageshan R.K."/>
            <person name="Chettiar S.T."/>
            <person name="Joshi S."/>
            <person name="Tatu U.S."/>
        </authorList>
    </citation>
    <scope>NUCLEOTIDE SEQUENCE [LARGE SCALE GENOMIC DNA]</scope>
    <source>
        <strain evidence="3">6684</strain>
    </source>
</reference>
<gene>
    <name evidence="2" type="ORF">QG37_01349</name>
</gene>
<evidence type="ECO:0000256" key="1">
    <source>
        <dbReference type="SAM" id="MobiDB-lite"/>
    </source>
</evidence>
<feature type="compositionally biased region" description="Low complexity" evidence="1">
    <location>
        <begin position="9"/>
        <end position="19"/>
    </location>
</feature>
<feature type="region of interest" description="Disordered" evidence="1">
    <location>
        <begin position="1"/>
        <end position="23"/>
    </location>
</feature>
<protein>
    <submittedName>
        <fullName evidence="2">Uncharacterized protein</fullName>
    </submittedName>
</protein>
<evidence type="ECO:0000313" key="2">
    <source>
        <dbReference type="EMBL" id="KNE01523.1"/>
    </source>
</evidence>
<dbReference type="AlphaFoldDB" id="A0A0L0P589"/>
<comment type="caution">
    <text evidence="2">The sequence shown here is derived from an EMBL/GenBank/DDBJ whole genome shotgun (WGS) entry which is preliminary data.</text>
</comment>
<dbReference type="VEuPathDB" id="FungiDB:B9J08_005159"/>